<keyword evidence="7" id="KW-0812">Transmembrane</keyword>
<sequence>MDIMFFVVWIILLTAIFLIGLFVGKSRTQSRLSEEIQKANQQLQVSQQQLSRYEAQCELYQKQIEENKSQILAREGIIQQKEEKIQQLVGENSRIQQAYQELQQKLAEQKEEIEQISKRFVQEFENLASRILDEKSQKFTEQNSQRIGEILNPLKEKIAEFEKKVEEANKESIKNHYSLKAELEHLKQLNQQISDEAKNLASALKGESKTRGIWGELILERILELSGLEKDREYTLQESFKGEDGSRLQPDAIIYLPENKYLIIDAKVSLVAYEKYMNSDDPDEQDRALRDHVQSVRNHIDGLCNKNYSAIHGHYSPDFVFLFMPIEPAFLLALKVDKNLYEYAFNKNIIIVSPSNLLATLKVVASIWRQEKQQKNAQQIAEEAKKMLDKFYILCQRLEVVGNRIQQIQDAYDDAMITLTKGKGNLISVATRVVKLGVSPDKKLPPGFIQAADEKDEEEDQRDERAD</sequence>
<evidence type="ECO:0000313" key="8">
    <source>
        <dbReference type="EMBL" id="PJJ74459.1"/>
    </source>
</evidence>
<comment type="similarity">
    <text evidence="2">Belongs to the RmuC family.</text>
</comment>
<keyword evidence="9" id="KW-1185">Reference proteome</keyword>
<comment type="function">
    <text evidence="1">Involved in DNA recombination.</text>
</comment>
<feature type="transmembrane region" description="Helical" evidence="7">
    <location>
        <begin position="6"/>
        <end position="24"/>
    </location>
</feature>
<organism evidence="8 9">
    <name type="scientific">Thermoflavifilum aggregans</name>
    <dbReference type="NCBI Taxonomy" id="454188"/>
    <lineage>
        <taxon>Bacteria</taxon>
        <taxon>Pseudomonadati</taxon>
        <taxon>Bacteroidota</taxon>
        <taxon>Chitinophagia</taxon>
        <taxon>Chitinophagales</taxon>
        <taxon>Chitinophagaceae</taxon>
        <taxon>Thermoflavifilum</taxon>
    </lineage>
</organism>
<evidence type="ECO:0000256" key="7">
    <source>
        <dbReference type="SAM" id="Phobius"/>
    </source>
</evidence>
<accession>A0A2M9CRE2</accession>
<protein>
    <submittedName>
        <fullName evidence="8">DNA recombination protein RmuC</fullName>
    </submittedName>
</protein>
<dbReference type="EMBL" id="PGFG01000001">
    <property type="protein sequence ID" value="PJJ74459.1"/>
    <property type="molecule type" value="Genomic_DNA"/>
</dbReference>
<dbReference type="Pfam" id="PF02646">
    <property type="entry name" value="RmuC"/>
    <property type="match status" value="1"/>
</dbReference>
<dbReference type="Proteomes" id="UP000230000">
    <property type="component" value="Unassembled WGS sequence"/>
</dbReference>
<evidence type="ECO:0000256" key="4">
    <source>
        <dbReference type="ARBA" id="ARBA00023172"/>
    </source>
</evidence>
<evidence type="ECO:0000256" key="1">
    <source>
        <dbReference type="ARBA" id="ARBA00003416"/>
    </source>
</evidence>
<keyword evidence="4" id="KW-0233">DNA recombination</keyword>
<feature type="region of interest" description="Disordered" evidence="6">
    <location>
        <begin position="440"/>
        <end position="467"/>
    </location>
</feature>
<evidence type="ECO:0000256" key="5">
    <source>
        <dbReference type="SAM" id="Coils"/>
    </source>
</evidence>
<evidence type="ECO:0000313" key="9">
    <source>
        <dbReference type="Proteomes" id="UP000230000"/>
    </source>
</evidence>
<keyword evidence="3 5" id="KW-0175">Coiled coil</keyword>
<dbReference type="InterPro" id="IPR003798">
    <property type="entry name" value="DNA_recombination_RmuC"/>
</dbReference>
<feature type="coiled-coil region" evidence="5">
    <location>
        <begin position="151"/>
        <end position="203"/>
    </location>
</feature>
<name>A0A2M9CRE2_9BACT</name>
<feature type="coiled-coil region" evidence="5">
    <location>
        <begin position="29"/>
        <end position="119"/>
    </location>
</feature>
<gene>
    <name evidence="8" type="ORF">BXY57_0017</name>
</gene>
<keyword evidence="7" id="KW-0472">Membrane</keyword>
<dbReference type="AlphaFoldDB" id="A0A2M9CRE2"/>
<dbReference type="PANTHER" id="PTHR30563">
    <property type="entry name" value="DNA RECOMBINATION PROTEIN RMUC"/>
    <property type="match status" value="1"/>
</dbReference>
<dbReference type="RefSeq" id="WP_157853684.1">
    <property type="nucleotide sequence ID" value="NZ_PGFG01000001.1"/>
</dbReference>
<reference evidence="8 9" key="1">
    <citation type="submission" date="2017-11" db="EMBL/GenBank/DDBJ databases">
        <title>Genomic Encyclopedia of Archaeal and Bacterial Type Strains, Phase II (KMG-II): From Individual Species to Whole Genera.</title>
        <authorList>
            <person name="Goeker M."/>
        </authorList>
    </citation>
    <scope>NUCLEOTIDE SEQUENCE [LARGE SCALE GENOMIC DNA]</scope>
    <source>
        <strain evidence="8 9">DSM 27268</strain>
    </source>
</reference>
<dbReference type="GO" id="GO:0006310">
    <property type="term" value="P:DNA recombination"/>
    <property type="evidence" value="ECO:0007669"/>
    <property type="project" value="UniProtKB-KW"/>
</dbReference>
<comment type="caution">
    <text evidence="8">The sequence shown here is derived from an EMBL/GenBank/DDBJ whole genome shotgun (WGS) entry which is preliminary data.</text>
</comment>
<evidence type="ECO:0000256" key="3">
    <source>
        <dbReference type="ARBA" id="ARBA00023054"/>
    </source>
</evidence>
<dbReference type="PANTHER" id="PTHR30563:SF0">
    <property type="entry name" value="DNA RECOMBINATION PROTEIN RMUC"/>
    <property type="match status" value="1"/>
</dbReference>
<evidence type="ECO:0000256" key="2">
    <source>
        <dbReference type="ARBA" id="ARBA00009840"/>
    </source>
</evidence>
<keyword evidence="7" id="KW-1133">Transmembrane helix</keyword>
<proteinExistence type="inferred from homology"/>
<dbReference type="OrthoDB" id="370725at2"/>
<evidence type="ECO:0000256" key="6">
    <source>
        <dbReference type="SAM" id="MobiDB-lite"/>
    </source>
</evidence>